<dbReference type="SUPFAM" id="SSF53850">
    <property type="entry name" value="Periplasmic binding protein-like II"/>
    <property type="match status" value="1"/>
</dbReference>
<dbReference type="Gene3D" id="3.40.190.10">
    <property type="entry name" value="Periplasmic binding protein-like II"/>
    <property type="match status" value="2"/>
</dbReference>
<dbReference type="Gene3D" id="1.10.10.10">
    <property type="entry name" value="Winged helix-like DNA-binding domain superfamily/Winged helix DNA-binding domain"/>
    <property type="match status" value="1"/>
</dbReference>
<dbReference type="PROSITE" id="PS50931">
    <property type="entry name" value="HTH_LYSR"/>
    <property type="match status" value="1"/>
</dbReference>
<dbReference type="InterPro" id="IPR000847">
    <property type="entry name" value="LysR_HTH_N"/>
</dbReference>
<evidence type="ECO:0000313" key="8">
    <source>
        <dbReference type="Proteomes" id="UP000657385"/>
    </source>
</evidence>
<dbReference type="Pfam" id="PF03466">
    <property type="entry name" value="LysR_substrate"/>
    <property type="match status" value="1"/>
</dbReference>
<evidence type="ECO:0000256" key="2">
    <source>
        <dbReference type="ARBA" id="ARBA00023015"/>
    </source>
</evidence>
<name>A0A931B7Y4_9ACTN</name>
<dbReference type="InterPro" id="IPR036390">
    <property type="entry name" value="WH_DNA-bd_sf"/>
</dbReference>
<dbReference type="GO" id="GO:0003677">
    <property type="term" value="F:DNA binding"/>
    <property type="evidence" value="ECO:0007669"/>
    <property type="project" value="UniProtKB-KW"/>
</dbReference>
<dbReference type="RefSeq" id="WP_196195852.1">
    <property type="nucleotide sequence ID" value="NZ_JADPRT010000009.1"/>
</dbReference>
<dbReference type="InterPro" id="IPR005119">
    <property type="entry name" value="LysR_subst-bd"/>
</dbReference>
<feature type="compositionally biased region" description="Acidic residues" evidence="5">
    <location>
        <begin position="354"/>
        <end position="364"/>
    </location>
</feature>
<comment type="caution">
    <text evidence="7">The sequence shown here is derived from an EMBL/GenBank/DDBJ whole genome shotgun (WGS) entry which is preliminary data.</text>
</comment>
<evidence type="ECO:0000259" key="6">
    <source>
        <dbReference type="PROSITE" id="PS50931"/>
    </source>
</evidence>
<keyword evidence="8" id="KW-1185">Reference proteome</keyword>
<dbReference type="EMBL" id="JADPRT010000009">
    <property type="protein sequence ID" value="MBF9070681.1"/>
    <property type="molecule type" value="Genomic_DNA"/>
</dbReference>
<dbReference type="Proteomes" id="UP000657385">
    <property type="component" value="Unassembled WGS sequence"/>
</dbReference>
<dbReference type="SUPFAM" id="SSF46785">
    <property type="entry name" value="Winged helix' DNA-binding domain"/>
    <property type="match status" value="1"/>
</dbReference>
<evidence type="ECO:0000256" key="3">
    <source>
        <dbReference type="ARBA" id="ARBA00023125"/>
    </source>
</evidence>
<dbReference type="CDD" id="cd08414">
    <property type="entry name" value="PBP2_LTTR_aromatics_like"/>
    <property type="match status" value="1"/>
</dbReference>
<dbReference type="Pfam" id="PF00126">
    <property type="entry name" value="HTH_1"/>
    <property type="match status" value="1"/>
</dbReference>
<proteinExistence type="inferred from homology"/>
<dbReference type="GO" id="GO:0003700">
    <property type="term" value="F:DNA-binding transcription factor activity"/>
    <property type="evidence" value="ECO:0007669"/>
    <property type="project" value="InterPro"/>
</dbReference>
<evidence type="ECO:0000256" key="1">
    <source>
        <dbReference type="ARBA" id="ARBA00009437"/>
    </source>
</evidence>
<dbReference type="PANTHER" id="PTHR30346:SF28">
    <property type="entry name" value="HTH-TYPE TRANSCRIPTIONAL REGULATOR CYNR"/>
    <property type="match status" value="1"/>
</dbReference>
<evidence type="ECO:0000313" key="7">
    <source>
        <dbReference type="EMBL" id="MBF9070681.1"/>
    </source>
</evidence>
<keyword evidence="3" id="KW-0238">DNA-binding</keyword>
<gene>
    <name evidence="7" type="ORF">I2501_21905</name>
</gene>
<evidence type="ECO:0000256" key="5">
    <source>
        <dbReference type="SAM" id="MobiDB-lite"/>
    </source>
</evidence>
<sequence length="374" mass="39852">MSELRRLRYFLAVAEERNFTRAAERLHIAQPALSRQVRELERELGVELLTRTTHKVEPTEAGRMLLERGPALLEAAENLWRGVREYADGRVGALSLGYGMSAGYETAPQLLLAMSEEAPGIEVSARVMAFADIVDSVAAGTLDVGLVRSAQLDALPADVELTLLRREPQGIVISRDHPLAQGTTEIDPADLDGLKLLLHPRDHNPGHYDEIMEICARAGAKPEVLYRGLDFDASYTPVASGAAVTMVGLSGRIGLPSSLVWLPVTPRAFIEVHLVTRPGKHSPSVGRLLRVAEETSRRHAWLSDDAGDVGDAGEPAGTSGGPRAARGASLQGLRPAGALDGADIGVIDGAFEVPGEDPSEDPGDPGEVRAADGE</sequence>
<feature type="domain" description="HTH lysR-type" evidence="6">
    <location>
        <begin position="1"/>
        <end position="59"/>
    </location>
</feature>
<protein>
    <submittedName>
        <fullName evidence="7">LysR family transcriptional regulator</fullName>
    </submittedName>
</protein>
<feature type="region of interest" description="Disordered" evidence="5">
    <location>
        <begin position="345"/>
        <end position="374"/>
    </location>
</feature>
<dbReference type="FunFam" id="1.10.10.10:FF:000001">
    <property type="entry name" value="LysR family transcriptional regulator"/>
    <property type="match status" value="1"/>
</dbReference>
<feature type="region of interest" description="Disordered" evidence="5">
    <location>
        <begin position="301"/>
        <end position="328"/>
    </location>
</feature>
<organism evidence="7 8">
    <name type="scientific">Streptacidiphilus fuscans</name>
    <dbReference type="NCBI Taxonomy" id="2789292"/>
    <lineage>
        <taxon>Bacteria</taxon>
        <taxon>Bacillati</taxon>
        <taxon>Actinomycetota</taxon>
        <taxon>Actinomycetes</taxon>
        <taxon>Kitasatosporales</taxon>
        <taxon>Streptomycetaceae</taxon>
        <taxon>Streptacidiphilus</taxon>
    </lineage>
</organism>
<comment type="similarity">
    <text evidence="1">Belongs to the LysR transcriptional regulatory family.</text>
</comment>
<dbReference type="GO" id="GO:0032993">
    <property type="term" value="C:protein-DNA complex"/>
    <property type="evidence" value="ECO:0007669"/>
    <property type="project" value="TreeGrafter"/>
</dbReference>
<keyword evidence="4" id="KW-0804">Transcription</keyword>
<keyword evidence="2" id="KW-0805">Transcription regulation</keyword>
<accession>A0A931B7Y4</accession>
<reference evidence="7" key="1">
    <citation type="submission" date="2020-11" db="EMBL/GenBank/DDBJ databases">
        <title>Isolation and identification of active actinomycetes.</title>
        <authorList>
            <person name="Yu B."/>
        </authorList>
    </citation>
    <scope>NUCLEOTIDE SEQUENCE</scope>
    <source>
        <strain evidence="7">NEAU-YB345</strain>
    </source>
</reference>
<dbReference type="AlphaFoldDB" id="A0A931B7Y4"/>
<dbReference type="PRINTS" id="PR00039">
    <property type="entry name" value="HTHLYSR"/>
</dbReference>
<dbReference type="InterPro" id="IPR036388">
    <property type="entry name" value="WH-like_DNA-bd_sf"/>
</dbReference>
<dbReference type="PANTHER" id="PTHR30346">
    <property type="entry name" value="TRANSCRIPTIONAL DUAL REGULATOR HCAR-RELATED"/>
    <property type="match status" value="1"/>
</dbReference>
<evidence type="ECO:0000256" key="4">
    <source>
        <dbReference type="ARBA" id="ARBA00023163"/>
    </source>
</evidence>